<dbReference type="EMBL" id="BONY01000023">
    <property type="protein sequence ID" value="GIH05958.1"/>
    <property type="molecule type" value="Genomic_DNA"/>
</dbReference>
<comment type="caution">
    <text evidence="1">The sequence shown here is derived from an EMBL/GenBank/DDBJ whole genome shotgun (WGS) entry which is preliminary data.</text>
</comment>
<sequence length="296" mass="33161">MKLNLIHDESEALEIHYGGQQLLRYVYVAPEAQLESPRPYFHPLRTLSGEIVTLYRPHDHVWHKGLAWSLPNVADANFWGGVTYLRNGGYQQLSNNGTQAHREFSHLDGDGFAHRLQWLTEQGEHWFDEQRQIAVTVHPAEEAWTLGFETSLTNVSGREIVIGSPTTEGRENAGYGGLFWRGPRSFSSGLVFAPGVAGSDELMGIHAPWLGFSGKHDETGHTSTLVFVDDTENFNYPTKWFVRARMFACICPAPFFDTEYRFADGATLKLRYRVVIGDGERDYASVAKLAKLGAAG</sequence>
<dbReference type="Proteomes" id="UP000612899">
    <property type="component" value="Unassembled WGS sequence"/>
</dbReference>
<proteinExistence type="predicted"/>
<keyword evidence="2" id="KW-1185">Reference proteome</keyword>
<evidence type="ECO:0000313" key="2">
    <source>
        <dbReference type="Proteomes" id="UP000612899"/>
    </source>
</evidence>
<evidence type="ECO:0000313" key="1">
    <source>
        <dbReference type="EMBL" id="GIH05958.1"/>
    </source>
</evidence>
<dbReference type="RefSeq" id="WP_203909785.1">
    <property type="nucleotide sequence ID" value="NZ_BONY01000023.1"/>
</dbReference>
<evidence type="ECO:0008006" key="3">
    <source>
        <dbReference type="Google" id="ProtNLM"/>
    </source>
</evidence>
<dbReference type="InterPro" id="IPR029475">
    <property type="entry name" value="DUF6807"/>
</dbReference>
<protein>
    <recommendedName>
        <fullName evidence="3">Methane monooxygenase PmoA-like</fullName>
    </recommendedName>
</protein>
<gene>
    <name evidence="1" type="ORF">Rhe02_40250</name>
</gene>
<dbReference type="Pfam" id="PF14100">
    <property type="entry name" value="DUF6807"/>
    <property type="match status" value="1"/>
</dbReference>
<organism evidence="1 2">
    <name type="scientific">Rhizocola hellebori</name>
    <dbReference type="NCBI Taxonomy" id="1392758"/>
    <lineage>
        <taxon>Bacteria</taxon>
        <taxon>Bacillati</taxon>
        <taxon>Actinomycetota</taxon>
        <taxon>Actinomycetes</taxon>
        <taxon>Micromonosporales</taxon>
        <taxon>Micromonosporaceae</taxon>
        <taxon>Rhizocola</taxon>
    </lineage>
</organism>
<accession>A0A8J3Q881</accession>
<reference evidence="1" key="1">
    <citation type="submission" date="2021-01" db="EMBL/GenBank/DDBJ databases">
        <title>Whole genome shotgun sequence of Rhizocola hellebori NBRC 109834.</title>
        <authorList>
            <person name="Komaki H."/>
            <person name="Tamura T."/>
        </authorList>
    </citation>
    <scope>NUCLEOTIDE SEQUENCE</scope>
    <source>
        <strain evidence="1">NBRC 109834</strain>
    </source>
</reference>
<name>A0A8J3Q881_9ACTN</name>
<dbReference type="AlphaFoldDB" id="A0A8J3Q881"/>